<proteinExistence type="inferred from homology"/>
<dbReference type="Pfam" id="PF13041">
    <property type="entry name" value="PPR_2"/>
    <property type="match status" value="2"/>
</dbReference>
<feature type="repeat" description="PPR" evidence="3">
    <location>
        <begin position="278"/>
        <end position="312"/>
    </location>
</feature>
<dbReference type="GO" id="GO:0009451">
    <property type="term" value="P:RNA modification"/>
    <property type="evidence" value="ECO:0007669"/>
    <property type="project" value="InterPro"/>
</dbReference>
<comment type="similarity">
    <text evidence="1">Belongs to the PPR family. PCMP-H subfamily.</text>
</comment>
<dbReference type="Gene3D" id="1.25.40.10">
    <property type="entry name" value="Tetratricopeptide repeat domain"/>
    <property type="match status" value="5"/>
</dbReference>
<dbReference type="FunFam" id="1.25.40.10:FF:000366">
    <property type="entry name" value="Pentatricopeptide (PPR) repeat-containing protein"/>
    <property type="match status" value="1"/>
</dbReference>
<dbReference type="Pfam" id="PF14432">
    <property type="entry name" value="DYW_deaminase"/>
    <property type="match status" value="1"/>
</dbReference>
<dbReference type="GO" id="GO:0003723">
    <property type="term" value="F:RNA binding"/>
    <property type="evidence" value="ECO:0007669"/>
    <property type="project" value="InterPro"/>
</dbReference>
<evidence type="ECO:0000259" key="4">
    <source>
        <dbReference type="Pfam" id="PF14432"/>
    </source>
</evidence>
<feature type="repeat" description="PPR" evidence="3">
    <location>
        <begin position="243"/>
        <end position="277"/>
    </location>
</feature>
<dbReference type="Pfam" id="PF01535">
    <property type="entry name" value="PPR"/>
    <property type="match status" value="5"/>
</dbReference>
<accession>A0A4Y1RBM9</accession>
<name>A0A4Y1RBM9_PRUDU</name>
<dbReference type="FunFam" id="1.25.40.10:FF:000031">
    <property type="entry name" value="Pentatricopeptide repeat-containing protein mitochondrial"/>
    <property type="match status" value="1"/>
</dbReference>
<feature type="repeat" description="PPR" evidence="3">
    <location>
        <begin position="41"/>
        <end position="75"/>
    </location>
</feature>
<dbReference type="InterPro" id="IPR046848">
    <property type="entry name" value="E_motif"/>
</dbReference>
<dbReference type="InterPro" id="IPR002885">
    <property type="entry name" value="PPR_rpt"/>
</dbReference>
<reference evidence="5" key="1">
    <citation type="journal article" date="2019" name="Science">
        <title>Mutation of a bHLH transcription factor allowed almond domestication.</title>
        <authorList>
            <person name="Sanchez-Perez R."/>
            <person name="Pavan S."/>
            <person name="Mazzeo R."/>
            <person name="Moldovan C."/>
            <person name="Aiese Cigliano R."/>
            <person name="Del Cueto J."/>
            <person name="Ricciardi F."/>
            <person name="Lotti C."/>
            <person name="Ricciardi L."/>
            <person name="Dicenta F."/>
            <person name="Lopez-Marques R.L."/>
            <person name="Lindberg Moller B."/>
        </authorList>
    </citation>
    <scope>NUCLEOTIDE SEQUENCE</scope>
</reference>
<sequence>MLSKLPANVPSHLSLRFLKIYCNSGDLQRARHLFDQIPHPDLRAWTVLISGHTRHGFPKESIKLYTSLRGRHIVPDNLLLLSVAKACASLGDLRNAKELHDEAIRFGFHSDIALGNAMVDMFGKCKYVDGARQVFGDMPAKDVVSWTSLCSCYVNCGLPREGLVAFREMGLNGVRPNAVTVSSILPACSELKDVNLGREIHGFVVKHAMEENVFVSSALVNIYASCLSIKQAQMVFDMMPQRDVVSWNVLLTAYFSNRDCEKGIALFCRMRREGVKLDGASWNAVIGGCLNNGQTEQALKMLGQMQESGFKPNQITITSLLPACKDLESLRAGKEVHSYIFRNCLMEDLATTTALVFMYAKCGELELSRRVFDMMPRRDTVAWNTMIIANSMHGNGEEALLLFRKMLDSRVKPNSVTFTGVLCGCSHSRLVDEGIMVFDSMRRDHSVEPDADHYSCMVDVLSRAGHLEEAYQFIQSMPMEPTPGAWGALLGACRVHKNVDLAKIAANRLFEIEPDNPGNYVLLSNILVTAKRWEEASETRKLMRDRGVTKTPGCSWVQLRNRVYSFVAGDRSNERSEETYKFLVEMGEKMRLAGYVPNTDFVLQDVDQEEKVGILCNHSEKLAVAFGILNLNGESTIRVFKNLRICGDCHNAIKFMAKIVGVQIIVRDSLRFHHFKDGDCSCRDFW</sequence>
<protein>
    <submittedName>
        <fullName evidence="5">Pentatricopeptide repeat superfamily protein</fullName>
    </submittedName>
</protein>
<dbReference type="PROSITE" id="PS51375">
    <property type="entry name" value="PPR"/>
    <property type="match status" value="5"/>
</dbReference>
<dbReference type="PANTHER" id="PTHR47926:SF426">
    <property type="entry name" value="TETRATRICOPEPTIDE-LIKE HELICAL DOMAIN SUPERFAMILY, DYW DOMAIN-CONTAINING PROTEIN"/>
    <property type="match status" value="1"/>
</dbReference>
<keyword evidence="2" id="KW-0677">Repeat</keyword>
<dbReference type="InterPro" id="IPR032867">
    <property type="entry name" value="DYW_dom"/>
</dbReference>
<evidence type="ECO:0000256" key="2">
    <source>
        <dbReference type="ARBA" id="ARBA00022737"/>
    </source>
</evidence>
<dbReference type="Pfam" id="PF20431">
    <property type="entry name" value="E_motif"/>
    <property type="match status" value="1"/>
</dbReference>
<dbReference type="EMBL" id="AP019300">
    <property type="protein sequence ID" value="BBH01532.1"/>
    <property type="molecule type" value="Genomic_DNA"/>
</dbReference>
<feature type="domain" description="DYW" evidence="4">
    <location>
        <begin position="594"/>
        <end position="686"/>
    </location>
</feature>
<dbReference type="InterPro" id="IPR046960">
    <property type="entry name" value="PPR_At4g14850-like_plant"/>
</dbReference>
<evidence type="ECO:0000256" key="1">
    <source>
        <dbReference type="ARBA" id="ARBA00006643"/>
    </source>
</evidence>
<evidence type="ECO:0000313" key="5">
    <source>
        <dbReference type="EMBL" id="BBH01532.1"/>
    </source>
</evidence>
<dbReference type="SUPFAM" id="SSF48452">
    <property type="entry name" value="TPR-like"/>
    <property type="match status" value="1"/>
</dbReference>
<dbReference type="InterPro" id="IPR011990">
    <property type="entry name" value="TPR-like_helical_dom_sf"/>
</dbReference>
<evidence type="ECO:0000256" key="3">
    <source>
        <dbReference type="PROSITE-ProRule" id="PRU00708"/>
    </source>
</evidence>
<dbReference type="NCBIfam" id="TIGR00756">
    <property type="entry name" value="PPR"/>
    <property type="match status" value="4"/>
</dbReference>
<dbReference type="FunFam" id="1.25.40.10:FF:003116">
    <property type="entry name" value="Uncharacterized protein"/>
    <property type="match status" value="1"/>
</dbReference>
<feature type="repeat" description="PPR" evidence="3">
    <location>
        <begin position="142"/>
        <end position="176"/>
    </location>
</feature>
<feature type="repeat" description="PPR" evidence="3">
    <location>
        <begin position="379"/>
        <end position="413"/>
    </location>
</feature>
<dbReference type="PANTHER" id="PTHR47926">
    <property type="entry name" value="PENTATRICOPEPTIDE REPEAT-CONTAINING PROTEIN"/>
    <property type="match status" value="1"/>
</dbReference>
<gene>
    <name evidence="5" type="ORF">Prudu_011825</name>
</gene>
<organism evidence="5">
    <name type="scientific">Prunus dulcis</name>
    <name type="common">Almond</name>
    <name type="synonym">Amygdalus dulcis</name>
    <dbReference type="NCBI Taxonomy" id="3755"/>
    <lineage>
        <taxon>Eukaryota</taxon>
        <taxon>Viridiplantae</taxon>
        <taxon>Streptophyta</taxon>
        <taxon>Embryophyta</taxon>
        <taxon>Tracheophyta</taxon>
        <taxon>Spermatophyta</taxon>
        <taxon>Magnoliopsida</taxon>
        <taxon>eudicotyledons</taxon>
        <taxon>Gunneridae</taxon>
        <taxon>Pentapetalae</taxon>
        <taxon>rosids</taxon>
        <taxon>fabids</taxon>
        <taxon>Rosales</taxon>
        <taxon>Rosaceae</taxon>
        <taxon>Amygdaloideae</taxon>
        <taxon>Amygdaleae</taxon>
        <taxon>Prunus</taxon>
    </lineage>
</organism>
<dbReference type="AlphaFoldDB" id="A0A4Y1RBM9"/>
<dbReference type="FunFam" id="1.25.40.10:FF:000344">
    <property type="entry name" value="Pentatricopeptide repeat-containing protein"/>
    <property type="match status" value="1"/>
</dbReference>
<dbReference type="GO" id="GO:0008270">
    <property type="term" value="F:zinc ion binding"/>
    <property type="evidence" value="ECO:0007669"/>
    <property type="project" value="InterPro"/>
</dbReference>